<feature type="transmembrane region" description="Helical" evidence="1">
    <location>
        <begin position="75"/>
        <end position="94"/>
    </location>
</feature>
<dbReference type="PATRIC" id="fig|537010.4.peg.3075"/>
<keyword evidence="1" id="KW-1133">Transmembrane helix</keyword>
<dbReference type="Gene3D" id="1.10.287.70">
    <property type="match status" value="1"/>
</dbReference>
<feature type="domain" description="Potassium channel" evidence="2">
    <location>
        <begin position="114"/>
        <end position="192"/>
    </location>
</feature>
<organism evidence="3 4">
    <name type="scientific">Desulfitobacterium hafniense DP7</name>
    <dbReference type="NCBI Taxonomy" id="537010"/>
    <lineage>
        <taxon>Bacteria</taxon>
        <taxon>Bacillati</taxon>
        <taxon>Bacillota</taxon>
        <taxon>Clostridia</taxon>
        <taxon>Eubacteriales</taxon>
        <taxon>Desulfitobacteriaceae</taxon>
        <taxon>Desulfitobacterium</taxon>
    </lineage>
</organism>
<name>G9XQP5_DESHA</name>
<dbReference type="AlphaFoldDB" id="G9XQP5"/>
<evidence type="ECO:0000313" key="4">
    <source>
        <dbReference type="Proteomes" id="UP000004416"/>
    </source>
</evidence>
<keyword evidence="1" id="KW-0472">Membrane</keyword>
<accession>G9XQP5</accession>
<evidence type="ECO:0000256" key="1">
    <source>
        <dbReference type="SAM" id="Phobius"/>
    </source>
</evidence>
<feature type="transmembrane region" description="Helical" evidence="1">
    <location>
        <begin position="101"/>
        <end position="125"/>
    </location>
</feature>
<proteinExistence type="predicted"/>
<feature type="transmembrane region" description="Helical" evidence="1">
    <location>
        <begin position="35"/>
        <end position="55"/>
    </location>
</feature>
<dbReference type="InterPro" id="IPR013099">
    <property type="entry name" value="K_chnl_dom"/>
</dbReference>
<dbReference type="HOGENOM" id="CLU_1193258_0_0_9"/>
<comment type="caution">
    <text evidence="3">The sequence shown here is derived from an EMBL/GenBank/DDBJ whole genome shotgun (WGS) entry which is preliminary data.</text>
</comment>
<dbReference type="Proteomes" id="UP000004416">
    <property type="component" value="Unassembled WGS sequence"/>
</dbReference>
<protein>
    <recommendedName>
        <fullName evidence="2">Potassium channel domain-containing protein</fullName>
    </recommendedName>
</protein>
<reference evidence="3 4" key="1">
    <citation type="submission" date="2011-08" db="EMBL/GenBank/DDBJ databases">
        <authorList>
            <person name="Weinstock G."/>
            <person name="Sodergren E."/>
            <person name="Clifton S."/>
            <person name="Fulton L."/>
            <person name="Fulton B."/>
            <person name="Courtney L."/>
            <person name="Fronick C."/>
            <person name="Harrison M."/>
            <person name="Strong C."/>
            <person name="Farmer C."/>
            <person name="Delahaunty K."/>
            <person name="Markovic C."/>
            <person name="Hall O."/>
            <person name="Minx P."/>
            <person name="Tomlinson C."/>
            <person name="Mitreva M."/>
            <person name="Hou S."/>
            <person name="Chen J."/>
            <person name="Wollam A."/>
            <person name="Pepin K.H."/>
            <person name="Johnson M."/>
            <person name="Bhonagiri V."/>
            <person name="Zhang X."/>
            <person name="Suruliraj S."/>
            <person name="Warren W."/>
            <person name="Chinwalla A."/>
            <person name="Mardis E.R."/>
            <person name="Wilson R.K."/>
        </authorList>
    </citation>
    <scope>NUCLEOTIDE SEQUENCE [LARGE SCALE GENOMIC DNA]</scope>
    <source>
        <strain evidence="3 4">DP7</strain>
    </source>
</reference>
<gene>
    <name evidence="3" type="ORF">HMPREF0322_03293</name>
</gene>
<feature type="transmembrane region" description="Helical" evidence="1">
    <location>
        <begin position="174"/>
        <end position="194"/>
    </location>
</feature>
<evidence type="ECO:0000259" key="2">
    <source>
        <dbReference type="Pfam" id="PF07885"/>
    </source>
</evidence>
<dbReference type="Pfam" id="PF07885">
    <property type="entry name" value="Ion_trans_2"/>
    <property type="match status" value="1"/>
</dbReference>
<dbReference type="EMBL" id="AFZX01000086">
    <property type="protein sequence ID" value="EHL06205.1"/>
    <property type="molecule type" value="Genomic_DNA"/>
</dbReference>
<keyword evidence="1" id="KW-0812">Transmembrane</keyword>
<dbReference type="SUPFAM" id="SSF81324">
    <property type="entry name" value="Voltage-gated potassium channels"/>
    <property type="match status" value="1"/>
</dbReference>
<evidence type="ECO:0000313" key="3">
    <source>
        <dbReference type="EMBL" id="EHL06205.1"/>
    </source>
</evidence>
<sequence length="196" mass="21639">MQRRLTFFGGKKDVQIPEKDQGREIKNLEMASANIGLLAPALVGAGAFFLLNQLFQVKGESDKEGGSVTGNLGSIIYTGIATTGLSYYIYNVLIAAGSRPLYAFMPFSWALGVMILYYAAVYNWIYRISPGSFEGDFGETPLEQLVSFIYFSIATFSTGGWGNFVPKSNTAKMLISMQLLFFVFIFTMGLVFFINP</sequence>
<feature type="transmembrane region" description="Helical" evidence="1">
    <location>
        <begin position="145"/>
        <end position="162"/>
    </location>
</feature>